<gene>
    <name evidence="1" type="ORF">H6H03_11035</name>
</gene>
<dbReference type="Proteomes" id="UP000637383">
    <property type="component" value="Unassembled WGS sequence"/>
</dbReference>
<organism evidence="1 2">
    <name type="scientific">Nostoc paludosum FACHB-159</name>
    <dbReference type="NCBI Taxonomy" id="2692908"/>
    <lineage>
        <taxon>Bacteria</taxon>
        <taxon>Bacillati</taxon>
        <taxon>Cyanobacteriota</taxon>
        <taxon>Cyanophyceae</taxon>
        <taxon>Nostocales</taxon>
        <taxon>Nostocaceae</taxon>
        <taxon>Nostoc</taxon>
    </lineage>
</organism>
<evidence type="ECO:0000313" key="2">
    <source>
        <dbReference type="Proteomes" id="UP000637383"/>
    </source>
</evidence>
<evidence type="ECO:0000313" key="1">
    <source>
        <dbReference type="EMBL" id="MBD2734442.1"/>
    </source>
</evidence>
<keyword evidence="2" id="KW-1185">Reference proteome</keyword>
<reference evidence="1 2" key="1">
    <citation type="journal article" date="2020" name="ISME J.">
        <title>Comparative genomics reveals insights into cyanobacterial evolution and habitat adaptation.</title>
        <authorList>
            <person name="Chen M.Y."/>
            <person name="Teng W.K."/>
            <person name="Zhao L."/>
            <person name="Hu C.X."/>
            <person name="Zhou Y.K."/>
            <person name="Han B.P."/>
            <person name="Song L.R."/>
            <person name="Shu W.S."/>
        </authorList>
    </citation>
    <scope>NUCLEOTIDE SEQUENCE [LARGE SCALE GENOMIC DNA]</scope>
    <source>
        <strain evidence="1 2">FACHB-159</strain>
    </source>
</reference>
<sequence length="204" mass="23996">MWLSTRVIKSLNDYEYREYTKNLGLPASYEIRSIDSWCNPHFSYSHNFRLDSLEEVWDLLDWLPIPVSSEQYYLLFVDASKHQIPENHPRLKLLGYDLLDIEGKSSLWNYRPWTGVLKPLIQKVNRYGLLTRSDAIAAQAILPQAWQNHPRSVVKICALFEVLPLTEFQKLKKNPEVEIQFRSRRRATKAKNQLVAGLNPQRRD</sequence>
<dbReference type="RefSeq" id="WP_190955141.1">
    <property type="nucleotide sequence ID" value="NZ_JACJTU010000008.1"/>
</dbReference>
<name>A0ABR8K8G6_9NOSO</name>
<accession>A0ABR8K8G6</accession>
<dbReference type="EMBL" id="JACJTU010000008">
    <property type="protein sequence ID" value="MBD2734442.1"/>
    <property type="molecule type" value="Genomic_DNA"/>
</dbReference>
<proteinExistence type="predicted"/>
<protein>
    <submittedName>
        <fullName evidence="1">Uncharacterized protein</fullName>
    </submittedName>
</protein>
<comment type="caution">
    <text evidence="1">The sequence shown here is derived from an EMBL/GenBank/DDBJ whole genome shotgun (WGS) entry which is preliminary data.</text>
</comment>